<dbReference type="PATRIC" id="fig|634503.3.peg.1776"/>
<feature type="domain" description="Large polyvalent protein associated" evidence="3">
    <location>
        <begin position="2318"/>
        <end position="2492"/>
    </location>
</feature>
<evidence type="ECO:0000313" key="5">
    <source>
        <dbReference type="Proteomes" id="UP000001485"/>
    </source>
</evidence>
<feature type="compositionally biased region" description="Basic and acidic residues" evidence="1">
    <location>
        <begin position="1706"/>
        <end position="1727"/>
    </location>
</feature>
<feature type="domain" description="Phage MuF C-terminal" evidence="2">
    <location>
        <begin position="1599"/>
        <end position="1692"/>
    </location>
</feature>
<reference evidence="4 5" key="2">
    <citation type="journal article" date="2012" name="J. Bacteriol.">
        <title>Genome Sequence of Edwardsiella ictaluri 93-146, a Strain Associated with a Natural Channel Catfish Outbreak of Enteric Septicemia of Catfish.</title>
        <authorList>
            <person name="Williams M.L."/>
            <person name="Gillaspy A.F."/>
            <person name="Dyer D.W."/>
            <person name="Thune R.L."/>
            <person name="Waldbieser G.C."/>
            <person name="Schuster S.C."/>
            <person name="Gipson J."/>
            <person name="Zaitshik J."/>
            <person name="Landry C."/>
            <person name="Banes M.M."/>
            <person name="Lawrence M.L."/>
        </authorList>
    </citation>
    <scope>NUCLEOTIDE SEQUENCE [LARGE SCALE GENOMIC DNA]</scope>
    <source>
        <strain evidence="4 5">93-146</strain>
    </source>
</reference>
<sequence>MANYPQDLRPEQQRYAVERQSLNIQQPDEGLARYWDSYDPRKYAGLSDESAENSGNIFSDTGHLLWSGLTSTAASLREATGKVPLVGGAIVSGLDVIDQYVLGHEDSESFLRADQQNSLSQLSPAMQQAREKSFWESGKGLGDAWVDPRSYFAGVVESAPGMAVTMGPALRLAKLAYSAKVAQGVAAKEAAASAARVASLTGRITEGVLAGGASSNEVKAAIYALPDEILQGSEAAQNLLASGMSVDEMRKALAEDASTKAFILSAVATGMFGGQGDKVIAKIMTGQLKQGVMRRFAKGAVAEGLFEEVPQSALSQMAENYALQSADPQRPLSDEVMNQALAGLAIGGVMGGSLAAGSRTGKWQAQHDTQQARNDQLATDDAADPTEAQAQEAYSRYQTQFASLDRDTLLQHYAEADLSEAPDAAEKKRAAHERLQALEHDEEVKAAAEQLRGLPRRDLLAQYHTLNEKATRTAAEQLQWEAARWLLRQRMATATPRTSKNAASGDGAEQENAAREDLRTWQAAPLSDQHISGVPESMSEARWLGAPPDPAVVQASWPEEKTVELPSQPAYQRRDPRIQGFAEDSPLQQVLSQPGAPSAIALVQAQMQRGEQGLTPDEWRTQLQAEESRQQRAPRLPAPGDISPGRGFPLPGPVAQVDDRPAGSEPEFSAGVRTVLRPGEAESPGSAQMAAQSSTNPASTPEQRAAVMPTSMASQASGLPPRVAPPENRASRVESDVPASSESPPDPRQKTFYSHQPDRPDGSLSFERVSQIVHDFEQEYKGNIPIEIRVYRRQEDAYGPQATRENVGRIAGAFHGGTGGRTVSRYPDANNALRTAAGAPHGGGGQVSDDPRTDNVTRPSFVLVNAASIRDEADARRTLRHEILGHFGLNTFTPADKRQILDAIMAAQGEKELSTLWNEVRRGYSHKSQSIQAEEVFALAAEQERKERGVRSGRRVIPARVLHLVQKGLRRIGLVTGGMRLGELYDAVDAISEGIRHGHRQQQIFPVDDHAQFKREEADVADGRTLPHPAQRPPWPDDFPDVVLHARLGGATGHPDYKAAKNGDELAARRLVADVLSKDAIDKIRRIIGKREVLLTAVHAEEASGRNKIPQAMADMLGHILHQHVDDNIVQAVRVGRSGMDGFARLANQPSFAGEVRRDAHYFILDDTLTQGGTLAGLRGYIEAQGGQVIGASALTGKMYSAKMALSASTLSRLRVHFGGSNLEAWWKQQVGYGFDGLTESEAQYLLRAGDADAIRDRVLAARQTGDTSAQSGRAEGDGPLPPDVTNRSAQNASQHGGVSVLGEGNRLTETGHSPAVASGNNPIPQINAVVRGVMRKLNAPSLHVRVVQTQKEAEPLAGEPLEQYGKVHAFYRPQSREIVLIADNLPTPRMVREKLRHEVIHHALEQVITPEEYQRIIDRVMETRASRDAVIQQIWCRIDAAYGQEPVAVQAGEFLAHMAEKQMPGRFSALWDRVVSLIKTLLNRIGLLPTVDAENRIYLRDTLRTLGQRLRQGYRPTGSATSADVPNAKASTPQDPLKPLAEEADHYRSALAQAINTRRTSDITVRLGRTPPVLRLLGAADLEVVITRDVIRKATNGVKHVVPMAVIEQLPELMHDPLAVYRSATQPDAVVMHLALQDRNGDPVLSAVHFNAALNRIEVNKIASVYGTKGGMAKINKMEREGLALYRREKEAPGNPLHSGLQLPKGEHSYQEPSAREQPDRSDTHPSPEPTIRSADDVRNSQSRYSREGSALEQTIRRKMGLEPEHGWGEKAHDFYRDWKAQRPSARRAWLRDLGRRLNTATFDGLAPIKYAEASQGHVEAARSAYIAARLAAGANTVMAATLEHGLPVYNPQSGVIERKAGSGKSDALLGILDALGKHREDFFIWIAGHRSERLMQEGREKLFSADEIRHMKARDRGKETLFAQQKVKYDALVKSLLDLQQATGLIDPGRRAVWEDAWYLPYFRQTEDGGVLGPWSTRGIANQRSTVRRLKGGEQAINDPVENLVNYVARAIDAAMKNEAMRRMVVNLADSGVIAVIEKPNRIDYQRLGKRQGVAKVYLEGEEQLVEVSDPALFRAITMMDMERSNALFMRAARQAKRILTIGTTSMPDFIIRNFMRDSLHSWTINPDGVRAVTSAWAGLKKAYRQDDTLIEMMFAGATFGGGYANAYDLASTAQSLRAILRRKGYSDSQVHRFESTILRDGQDALRRLGGVWSRYRHLSEAAENANRVATYQAALKAGKGRALAAYEARDLMDFSMQGAAKGMIVLTDILPFFNARMQGLGKLARAVKANPQAVLKRGGLIVAASVALLAANWDDDRYEELPDWDKDIYWHFFIGDQHFRLPKPFEIGLMFATLPERMIRAIGGKESGKKFAKLVAHNFMEQLAFNPIPQIALPLAENLVNYDFFSGNPIEGMADANLLSGARYDQRTSLLARQAGEQFGWSPKKIDHLITGYTGTLGAYVLGAMDIVLRGMGEYGERPALRVDELPVIKSFLRGSAAPKSTQYSEDFYRMMQQANQVYGTVQRWKREHRLQESRALQRERRYILASRPRLNRTQQQVRQLNSQIQMVQLHTGLSAEEKRHRIDRLLARRNRIVQQAVIRMHGGG</sequence>
<accession>C5BA45</accession>
<dbReference type="InterPro" id="IPR000836">
    <property type="entry name" value="PRTase_dom"/>
</dbReference>
<gene>
    <name evidence="4" type="ordered locus">NT01EI_1990</name>
</gene>
<feature type="region of interest" description="Disordered" evidence="1">
    <location>
        <begin position="624"/>
        <end position="763"/>
    </location>
</feature>
<dbReference type="HOGENOM" id="CLU_000748_0_0_6"/>
<feature type="compositionally biased region" description="Polar residues" evidence="1">
    <location>
        <begin position="685"/>
        <end position="702"/>
    </location>
</feature>
<dbReference type="Pfam" id="PF18857">
    <property type="entry name" value="LPD38"/>
    <property type="match status" value="1"/>
</dbReference>
<dbReference type="Pfam" id="PF18819">
    <property type="entry name" value="MuF_C"/>
    <property type="match status" value="1"/>
</dbReference>
<feature type="compositionally biased region" description="Polar residues" evidence="1">
    <location>
        <begin position="1286"/>
        <end position="1297"/>
    </location>
</feature>
<feature type="compositionally biased region" description="Polar residues" evidence="1">
    <location>
        <begin position="361"/>
        <end position="377"/>
    </location>
</feature>
<feature type="region of interest" description="Disordered" evidence="1">
    <location>
        <begin position="833"/>
        <end position="855"/>
    </location>
</feature>
<dbReference type="EMBL" id="CP001600">
    <property type="protein sequence ID" value="ACR69166.1"/>
    <property type="molecule type" value="Genomic_DNA"/>
</dbReference>
<evidence type="ECO:0000256" key="1">
    <source>
        <dbReference type="SAM" id="MobiDB-lite"/>
    </source>
</evidence>
<feature type="region of interest" description="Disordered" evidence="1">
    <location>
        <begin position="1264"/>
        <end position="1322"/>
    </location>
</feature>
<dbReference type="Proteomes" id="UP000001485">
    <property type="component" value="Chromosome"/>
</dbReference>
<feature type="region of interest" description="Disordered" evidence="1">
    <location>
        <begin position="358"/>
        <end position="393"/>
    </location>
</feature>
<dbReference type="InterPro" id="IPR040561">
    <property type="entry name" value="LPD38"/>
</dbReference>
<evidence type="ECO:0000313" key="4">
    <source>
        <dbReference type="EMBL" id="ACR69166.1"/>
    </source>
</evidence>
<dbReference type="RefSeq" id="WP_015871301.1">
    <property type="nucleotide sequence ID" value="NC_012779.2"/>
</dbReference>
<feature type="region of interest" description="Disordered" evidence="1">
    <location>
        <begin position="1689"/>
        <end position="1754"/>
    </location>
</feature>
<evidence type="ECO:0000259" key="2">
    <source>
        <dbReference type="Pfam" id="PF18819"/>
    </source>
</evidence>
<dbReference type="OrthoDB" id="343736at2"/>
<protein>
    <recommendedName>
        <fullName evidence="6">Phage MuF C-terminal domain-containing protein</fullName>
    </recommendedName>
</protein>
<dbReference type="CDD" id="cd06223">
    <property type="entry name" value="PRTases_typeI"/>
    <property type="match status" value="1"/>
</dbReference>
<organism evidence="4 5">
    <name type="scientific">Edwardsiella ictaluri (strain 93-146)</name>
    <dbReference type="NCBI Taxonomy" id="634503"/>
    <lineage>
        <taxon>Bacteria</taxon>
        <taxon>Pseudomonadati</taxon>
        <taxon>Pseudomonadota</taxon>
        <taxon>Gammaproteobacteria</taxon>
        <taxon>Enterobacterales</taxon>
        <taxon>Hafniaceae</taxon>
        <taxon>Edwardsiella</taxon>
    </lineage>
</organism>
<feature type="region of interest" description="Disordered" evidence="1">
    <location>
        <begin position="494"/>
        <end position="514"/>
    </location>
</feature>
<name>C5BA45_EDWI9</name>
<feature type="compositionally biased region" description="Polar residues" evidence="1">
    <location>
        <begin position="1519"/>
        <end position="1535"/>
    </location>
</feature>
<evidence type="ECO:0000259" key="3">
    <source>
        <dbReference type="Pfam" id="PF18857"/>
    </source>
</evidence>
<reference evidence="5" key="1">
    <citation type="submission" date="2009-03" db="EMBL/GenBank/DDBJ databases">
        <title>Complete genome sequence of Edwardsiella ictaluri 93-146.</title>
        <authorList>
            <person name="Williams M.L."/>
            <person name="Gillaspy A.F."/>
            <person name="Dyer D.W."/>
            <person name="Thune R.L."/>
            <person name="Waldbieser G.C."/>
            <person name="Schuster S.C."/>
            <person name="Gipson J."/>
            <person name="Zaitshik J."/>
            <person name="Landry C."/>
            <person name="Lawrence M.L."/>
        </authorList>
    </citation>
    <scope>NUCLEOTIDE SEQUENCE [LARGE SCALE GENOMIC DNA]</scope>
    <source>
        <strain evidence="5">93-146</strain>
    </source>
</reference>
<evidence type="ECO:0008006" key="6">
    <source>
        <dbReference type="Google" id="ProtNLM"/>
    </source>
</evidence>
<feature type="region of interest" description="Disordered" evidence="1">
    <location>
        <begin position="1514"/>
        <end position="1538"/>
    </location>
</feature>
<dbReference type="KEGG" id="eic:NT01EI_1990"/>
<dbReference type="InterPro" id="IPR041131">
    <property type="entry name" value="MuF_C"/>
</dbReference>
<proteinExistence type="predicted"/>